<dbReference type="Proteomes" id="UP000829542">
    <property type="component" value="Chromosome"/>
</dbReference>
<sequence>MAQEDQLLKSFTRYFSIQNLSVALLGFSSGLPILMTLSTLTYWLSTLGVEKSAIGLASLLGMPYLLKFIWAPLLDLFQLPILRKLGRRKGWIIFFQVAIALIFLMLAMIDPKESPYLLGVLIFSLAFASASQDIVVDAYRIDALDEKTQAYGASSYLFMYRIAMLLMGAGVLALSDLYSWGLIFQGIAFIVAIITVLTLFIPEKKQEEAKDASEVKVYSNPFKRFIEGFEQFFKRDYALLFLLLVVCYKLPDAVSGVMATPFYHEMGYSGTQIGAVSKIYGLVATLLGAFLAAAIINLLGLYRSLIVSAILIGVTNLGYLLIIMSPSLTMLMVALSAENFISGFSSALFIMFLGLLCDRNASATQYALLSAFATFGLRVLGGASGFMVEGLGWANFFISTAVLFVPSLILIIILKPQIQKLKVSN</sequence>
<feature type="transmembrane region" description="Helical" evidence="6">
    <location>
        <begin position="91"/>
        <end position="109"/>
    </location>
</feature>
<evidence type="ECO:0000256" key="6">
    <source>
        <dbReference type="SAM" id="Phobius"/>
    </source>
</evidence>
<keyword evidence="4 6" id="KW-1133">Transmembrane helix</keyword>
<organism evidence="8 9">
    <name type="scientific">Ignatzschineria rhizosphaerae</name>
    <dbReference type="NCBI Taxonomy" id="2923279"/>
    <lineage>
        <taxon>Bacteria</taxon>
        <taxon>Pseudomonadati</taxon>
        <taxon>Pseudomonadota</taxon>
        <taxon>Gammaproteobacteria</taxon>
        <taxon>Cardiobacteriales</taxon>
        <taxon>Ignatzschineriaceae</taxon>
        <taxon>Ignatzschineria</taxon>
    </lineage>
</organism>
<evidence type="ECO:0000256" key="1">
    <source>
        <dbReference type="ARBA" id="ARBA00004141"/>
    </source>
</evidence>
<feature type="transmembrane region" description="Helical" evidence="6">
    <location>
        <begin position="180"/>
        <end position="201"/>
    </location>
</feature>
<dbReference type="InterPro" id="IPR020846">
    <property type="entry name" value="MFS_dom"/>
</dbReference>
<dbReference type="PANTHER" id="PTHR12778">
    <property type="entry name" value="SOLUTE CARRIER FAMILY 33 ACETYL-COA TRANSPORTER -RELATED"/>
    <property type="match status" value="1"/>
</dbReference>
<feature type="transmembrane region" description="Helical" evidence="6">
    <location>
        <begin position="56"/>
        <end position="79"/>
    </location>
</feature>
<proteinExistence type="predicted"/>
<dbReference type="SUPFAM" id="SSF103473">
    <property type="entry name" value="MFS general substrate transporter"/>
    <property type="match status" value="1"/>
</dbReference>
<keyword evidence="3 6" id="KW-0812">Transmembrane</keyword>
<reference evidence="8 9" key="1">
    <citation type="submission" date="2022-03" db="EMBL/GenBank/DDBJ databases">
        <title>Ignatzschineria rhizosphaerae HR5S32.</title>
        <authorList>
            <person name="Sun J.Q."/>
            <person name="Feng J.Y."/>
        </authorList>
    </citation>
    <scope>NUCLEOTIDE SEQUENCE [LARGE SCALE GENOMIC DNA]</scope>
    <source>
        <strain evidence="8 9">HR5S32</strain>
    </source>
</reference>
<keyword evidence="5 6" id="KW-0472">Membrane</keyword>
<evidence type="ECO:0000256" key="5">
    <source>
        <dbReference type="ARBA" id="ARBA00023136"/>
    </source>
</evidence>
<feature type="domain" description="Major facilitator superfamily (MFS) profile" evidence="7">
    <location>
        <begin position="18"/>
        <end position="419"/>
    </location>
</feature>
<keyword evidence="2" id="KW-0813">Transport</keyword>
<feature type="transmembrane region" description="Helical" evidence="6">
    <location>
        <begin position="237"/>
        <end position="259"/>
    </location>
</feature>
<feature type="transmembrane region" description="Helical" evidence="6">
    <location>
        <begin position="279"/>
        <end position="302"/>
    </location>
</feature>
<dbReference type="EMBL" id="CP093379">
    <property type="protein sequence ID" value="UNM96816.1"/>
    <property type="molecule type" value="Genomic_DNA"/>
</dbReference>
<feature type="transmembrane region" description="Helical" evidence="6">
    <location>
        <begin position="366"/>
        <end position="387"/>
    </location>
</feature>
<name>A0ABY3X4Y4_9GAMM</name>
<feature type="transmembrane region" description="Helical" evidence="6">
    <location>
        <begin position="20"/>
        <end position="44"/>
    </location>
</feature>
<evidence type="ECO:0000259" key="7">
    <source>
        <dbReference type="PROSITE" id="PS50850"/>
    </source>
</evidence>
<feature type="transmembrane region" description="Helical" evidence="6">
    <location>
        <begin position="115"/>
        <end position="136"/>
    </location>
</feature>
<protein>
    <submittedName>
        <fullName evidence="8">MFS transporter</fullName>
    </submittedName>
</protein>
<evidence type="ECO:0000256" key="3">
    <source>
        <dbReference type="ARBA" id="ARBA00022692"/>
    </source>
</evidence>
<dbReference type="Gene3D" id="1.20.1250.20">
    <property type="entry name" value="MFS general substrate transporter like domains"/>
    <property type="match status" value="2"/>
</dbReference>
<feature type="transmembrane region" description="Helical" evidence="6">
    <location>
        <begin position="340"/>
        <end position="357"/>
    </location>
</feature>
<dbReference type="NCBIfam" id="TIGR00901">
    <property type="entry name" value="2A0125"/>
    <property type="match status" value="1"/>
</dbReference>
<dbReference type="InterPro" id="IPR011701">
    <property type="entry name" value="MFS"/>
</dbReference>
<accession>A0ABY3X4Y4</accession>
<gene>
    <name evidence="8" type="ORF">MMG00_02870</name>
</gene>
<dbReference type="PROSITE" id="PS50850">
    <property type="entry name" value="MFS"/>
    <property type="match status" value="1"/>
</dbReference>
<evidence type="ECO:0000256" key="4">
    <source>
        <dbReference type="ARBA" id="ARBA00022989"/>
    </source>
</evidence>
<keyword evidence="9" id="KW-1185">Reference proteome</keyword>
<dbReference type="InterPro" id="IPR004752">
    <property type="entry name" value="AmpG_permease/AT-1"/>
</dbReference>
<evidence type="ECO:0000256" key="2">
    <source>
        <dbReference type="ARBA" id="ARBA00022448"/>
    </source>
</evidence>
<evidence type="ECO:0000313" key="9">
    <source>
        <dbReference type="Proteomes" id="UP000829542"/>
    </source>
</evidence>
<dbReference type="Pfam" id="PF07690">
    <property type="entry name" value="MFS_1"/>
    <property type="match status" value="1"/>
</dbReference>
<evidence type="ECO:0000313" key="8">
    <source>
        <dbReference type="EMBL" id="UNM96816.1"/>
    </source>
</evidence>
<feature type="transmembrane region" description="Helical" evidence="6">
    <location>
        <begin position="157"/>
        <end position="174"/>
    </location>
</feature>
<dbReference type="InterPro" id="IPR036259">
    <property type="entry name" value="MFS_trans_sf"/>
</dbReference>
<dbReference type="PANTHER" id="PTHR12778:SF10">
    <property type="entry name" value="MAJOR FACILITATOR SUPERFAMILY DOMAIN-CONTAINING PROTEIN 3"/>
    <property type="match status" value="1"/>
</dbReference>
<dbReference type="RefSeq" id="WP_242151138.1">
    <property type="nucleotide sequence ID" value="NZ_CP093379.1"/>
</dbReference>
<feature type="transmembrane region" description="Helical" evidence="6">
    <location>
        <begin position="309"/>
        <end position="334"/>
    </location>
</feature>
<feature type="transmembrane region" description="Helical" evidence="6">
    <location>
        <begin position="393"/>
        <end position="414"/>
    </location>
</feature>
<comment type="subcellular location">
    <subcellularLocation>
        <location evidence="1">Membrane</location>
        <topology evidence="1">Multi-pass membrane protein</topology>
    </subcellularLocation>
</comment>